<dbReference type="GO" id="GO:0009231">
    <property type="term" value="P:riboflavin biosynthetic process"/>
    <property type="evidence" value="ECO:0007669"/>
    <property type="project" value="TreeGrafter"/>
</dbReference>
<comment type="cofactor">
    <cofactor evidence="1">
        <name>Zn(2+)</name>
        <dbReference type="ChEBI" id="CHEBI:29105"/>
    </cofactor>
</comment>
<evidence type="ECO:0000313" key="7">
    <source>
        <dbReference type="Proteomes" id="UP000295662"/>
    </source>
</evidence>
<dbReference type="GO" id="GO:0016811">
    <property type="term" value="F:hydrolase activity, acting on carbon-nitrogen (but not peptide) bonds, in linear amides"/>
    <property type="evidence" value="ECO:0007669"/>
    <property type="project" value="TreeGrafter"/>
</dbReference>
<dbReference type="Proteomes" id="UP000295662">
    <property type="component" value="Unassembled WGS sequence"/>
</dbReference>
<evidence type="ECO:0000313" key="6">
    <source>
        <dbReference type="EMBL" id="TDU71090.1"/>
    </source>
</evidence>
<dbReference type="InterPro" id="IPR024087">
    <property type="entry name" value="Creatininase-like_sf"/>
</dbReference>
<keyword evidence="4" id="KW-0862">Zinc</keyword>
<comment type="similarity">
    <text evidence="5">Belongs to the creatininase superfamily.</text>
</comment>
<dbReference type="GO" id="GO:0046872">
    <property type="term" value="F:metal ion binding"/>
    <property type="evidence" value="ECO:0007669"/>
    <property type="project" value="UniProtKB-KW"/>
</dbReference>
<evidence type="ECO:0000256" key="5">
    <source>
        <dbReference type="ARBA" id="ARBA00024029"/>
    </source>
</evidence>
<gene>
    <name evidence="6" type="ORF">EI77_02208</name>
</gene>
<organism evidence="6 7">
    <name type="scientific">Prosthecobacter fusiformis</name>
    <dbReference type="NCBI Taxonomy" id="48464"/>
    <lineage>
        <taxon>Bacteria</taxon>
        <taxon>Pseudomonadati</taxon>
        <taxon>Verrucomicrobiota</taxon>
        <taxon>Verrucomicrobiia</taxon>
        <taxon>Verrucomicrobiales</taxon>
        <taxon>Verrucomicrobiaceae</taxon>
        <taxon>Prosthecobacter</taxon>
    </lineage>
</organism>
<dbReference type="Pfam" id="PF02633">
    <property type="entry name" value="Creatininase"/>
    <property type="match status" value="1"/>
</dbReference>
<dbReference type="InterPro" id="IPR003785">
    <property type="entry name" value="Creatininase/forma_Hydrolase"/>
</dbReference>
<dbReference type="PANTHER" id="PTHR35005:SF1">
    <property type="entry name" value="2-AMINO-5-FORMYLAMINO-6-RIBOSYLAMINOPYRIMIDIN-4(3H)-ONE 5'-MONOPHOSPHATE DEFORMYLASE"/>
    <property type="match status" value="1"/>
</dbReference>
<comment type="caution">
    <text evidence="6">The sequence shown here is derived from an EMBL/GenBank/DDBJ whole genome shotgun (WGS) entry which is preliminary data.</text>
</comment>
<dbReference type="OrthoDB" id="9801445at2"/>
<evidence type="ECO:0000256" key="2">
    <source>
        <dbReference type="ARBA" id="ARBA00022723"/>
    </source>
</evidence>
<keyword evidence="7" id="KW-1185">Reference proteome</keyword>
<keyword evidence="3 6" id="KW-0378">Hydrolase</keyword>
<keyword evidence="2" id="KW-0479">Metal-binding</keyword>
<name>A0A4R7RYT0_9BACT</name>
<dbReference type="RefSeq" id="WP_133795278.1">
    <property type="nucleotide sequence ID" value="NZ_SOCA01000003.1"/>
</dbReference>
<evidence type="ECO:0000256" key="1">
    <source>
        <dbReference type="ARBA" id="ARBA00001947"/>
    </source>
</evidence>
<dbReference type="Gene3D" id="3.40.50.10310">
    <property type="entry name" value="Creatininase"/>
    <property type="match status" value="1"/>
</dbReference>
<dbReference type="PANTHER" id="PTHR35005">
    <property type="entry name" value="3-DEHYDRO-SCYLLO-INOSOSE HYDROLASE"/>
    <property type="match status" value="1"/>
</dbReference>
<sequence>MNPPRPWIIAETNWKQVKETRYEVAVLPWGATEAHNWHLPYATDSLQNDALCAEAGRIAWEARAKVAILPNIPFGVQTGQLDIPFCLNMNPTTQMAVLEDIISSLEGVGVPKFVLFNGHGGNDFRQILRELQARHPRIFLSVVNWFSISSGQDIFTIVGDHADERETSLMLHLHPELVLPKEEWGPGTDNLWKLPAMREKWAWAQRAWTQATNDTGSGDPQHSTAEKGARYFERLTTKFASYLIDLASADTKAMYQTSATT</sequence>
<proteinExistence type="inferred from homology"/>
<evidence type="ECO:0000256" key="4">
    <source>
        <dbReference type="ARBA" id="ARBA00022833"/>
    </source>
</evidence>
<protein>
    <submittedName>
        <fullName evidence="6">Creatinine amidohydrolase</fullName>
    </submittedName>
</protein>
<reference evidence="6 7" key="1">
    <citation type="submission" date="2019-03" db="EMBL/GenBank/DDBJ databases">
        <title>Genomic Encyclopedia of Archaeal and Bacterial Type Strains, Phase II (KMG-II): from individual species to whole genera.</title>
        <authorList>
            <person name="Goeker M."/>
        </authorList>
    </citation>
    <scope>NUCLEOTIDE SEQUENCE [LARGE SCALE GENOMIC DNA]</scope>
    <source>
        <strain evidence="6 7">ATCC 25309</strain>
    </source>
</reference>
<dbReference type="EMBL" id="SOCA01000003">
    <property type="protein sequence ID" value="TDU71090.1"/>
    <property type="molecule type" value="Genomic_DNA"/>
</dbReference>
<evidence type="ECO:0000256" key="3">
    <source>
        <dbReference type="ARBA" id="ARBA00022801"/>
    </source>
</evidence>
<accession>A0A4R7RYT0</accession>
<dbReference type="SUPFAM" id="SSF102215">
    <property type="entry name" value="Creatininase"/>
    <property type="match status" value="1"/>
</dbReference>
<dbReference type="AlphaFoldDB" id="A0A4R7RYT0"/>